<evidence type="ECO:0000256" key="1">
    <source>
        <dbReference type="SAM" id="Phobius"/>
    </source>
</evidence>
<feature type="transmembrane region" description="Helical" evidence="1">
    <location>
        <begin position="224"/>
        <end position="244"/>
    </location>
</feature>
<protein>
    <submittedName>
        <fullName evidence="2">Uncharacterized protein</fullName>
    </submittedName>
</protein>
<evidence type="ECO:0000313" key="3">
    <source>
        <dbReference type="Proteomes" id="UP001437256"/>
    </source>
</evidence>
<keyword evidence="1" id="KW-0812">Transmembrane</keyword>
<feature type="transmembrane region" description="Helical" evidence="1">
    <location>
        <begin position="187"/>
        <end position="204"/>
    </location>
</feature>
<dbReference type="Proteomes" id="UP001437256">
    <property type="component" value="Unassembled WGS sequence"/>
</dbReference>
<organism evidence="2 3">
    <name type="scientific">Marasmius tenuissimus</name>
    <dbReference type="NCBI Taxonomy" id="585030"/>
    <lineage>
        <taxon>Eukaryota</taxon>
        <taxon>Fungi</taxon>
        <taxon>Dikarya</taxon>
        <taxon>Basidiomycota</taxon>
        <taxon>Agaricomycotina</taxon>
        <taxon>Agaricomycetes</taxon>
        <taxon>Agaricomycetidae</taxon>
        <taxon>Agaricales</taxon>
        <taxon>Marasmiineae</taxon>
        <taxon>Marasmiaceae</taxon>
        <taxon>Marasmius</taxon>
    </lineage>
</organism>
<keyword evidence="1" id="KW-1133">Transmembrane helix</keyword>
<proteinExistence type="predicted"/>
<dbReference type="EMBL" id="JBBXMP010000003">
    <property type="protein sequence ID" value="KAL0071667.1"/>
    <property type="molecule type" value="Genomic_DNA"/>
</dbReference>
<feature type="transmembrane region" description="Helical" evidence="1">
    <location>
        <begin position="299"/>
        <end position="325"/>
    </location>
</feature>
<keyword evidence="3" id="KW-1185">Reference proteome</keyword>
<name>A0ABR3AGG2_9AGAR</name>
<evidence type="ECO:0000313" key="2">
    <source>
        <dbReference type="EMBL" id="KAL0071667.1"/>
    </source>
</evidence>
<keyword evidence="1" id="KW-0472">Membrane</keyword>
<sequence>MGKLIDGFLPWVIFPSLAVAGFYCIIYQTEVNGLGAALKEHCPATVEDPFPFRLTYSGVDGLDVFLCVLAATFHSAFNPNSLQLLAYFLTQATPIIVFVYLDSARRRSHFTLRFPVIFVSLMQLVSFGATFSFYWLPFITTGAAKAVGSKNTVISKADAEAIAFGNIVGIALPTVGMLVLHNPYMTVIWQFVPVLASVATLIYLTFRSPKNHPQSGYKDIRNNYVIVMIVNIVTHLALVGPKLGDVDALKAFLLPSLSINTSNASVERLVLSLLQWDLIFGVGASLLATLWFARSARQLVLLVIWNTVGTVLLGPGAVFATIALWRESRLHPAEGKKKQ</sequence>
<feature type="transmembrane region" description="Helical" evidence="1">
    <location>
        <begin position="84"/>
        <end position="102"/>
    </location>
</feature>
<gene>
    <name evidence="2" type="ORF">AAF712_001524</name>
</gene>
<accession>A0ABR3AGG2</accession>
<feature type="transmembrane region" description="Helical" evidence="1">
    <location>
        <begin position="273"/>
        <end position="292"/>
    </location>
</feature>
<comment type="caution">
    <text evidence="2">The sequence shown here is derived from an EMBL/GenBank/DDBJ whole genome shotgun (WGS) entry which is preliminary data.</text>
</comment>
<reference evidence="2 3" key="1">
    <citation type="submission" date="2024-05" db="EMBL/GenBank/DDBJ databases">
        <title>A draft genome resource for the thread blight pathogen Marasmius tenuissimus strain MS-2.</title>
        <authorList>
            <person name="Yulfo-Soto G.E."/>
            <person name="Baruah I.K."/>
            <person name="Amoako-Attah I."/>
            <person name="Bukari Y."/>
            <person name="Meinhardt L.W."/>
            <person name="Bailey B.A."/>
            <person name="Cohen S.P."/>
        </authorList>
    </citation>
    <scope>NUCLEOTIDE SEQUENCE [LARGE SCALE GENOMIC DNA]</scope>
    <source>
        <strain evidence="2 3">MS-2</strain>
    </source>
</reference>
<feature type="transmembrane region" description="Helical" evidence="1">
    <location>
        <begin position="7"/>
        <end position="28"/>
    </location>
</feature>
<feature type="transmembrane region" description="Helical" evidence="1">
    <location>
        <begin position="114"/>
        <end position="136"/>
    </location>
</feature>